<accession>A0A382U2R1</accession>
<dbReference type="SUPFAM" id="SSF53448">
    <property type="entry name" value="Nucleotide-diphospho-sugar transferases"/>
    <property type="match status" value="1"/>
</dbReference>
<dbReference type="Pfam" id="PF02348">
    <property type="entry name" value="CTP_transf_3"/>
    <property type="match status" value="1"/>
</dbReference>
<dbReference type="GO" id="GO:0005829">
    <property type="term" value="C:cytosol"/>
    <property type="evidence" value="ECO:0007669"/>
    <property type="project" value="TreeGrafter"/>
</dbReference>
<dbReference type="EMBL" id="UINC01141080">
    <property type="protein sequence ID" value="SVD28606.1"/>
    <property type="molecule type" value="Genomic_DNA"/>
</dbReference>
<name>A0A382U2R1_9ZZZZ</name>
<dbReference type="InterPro" id="IPR003329">
    <property type="entry name" value="Cytidylyl_trans"/>
</dbReference>
<dbReference type="PANTHER" id="PTHR42866">
    <property type="entry name" value="3-DEOXY-MANNO-OCTULOSONATE CYTIDYLYLTRANSFERASE"/>
    <property type="match status" value="1"/>
</dbReference>
<dbReference type="Gene3D" id="3.90.550.10">
    <property type="entry name" value="Spore Coat Polysaccharide Biosynthesis Protein SpsA, Chain A"/>
    <property type="match status" value="1"/>
</dbReference>
<gene>
    <name evidence="1" type="ORF">METZ01_LOCUS381460</name>
</gene>
<dbReference type="AlphaFoldDB" id="A0A382U2R1"/>
<dbReference type="PANTHER" id="PTHR42866:SF1">
    <property type="entry name" value="SPORE COAT POLYSACCHARIDE BIOSYNTHESIS PROTEIN SPSF"/>
    <property type="match status" value="1"/>
</dbReference>
<dbReference type="InterPro" id="IPR029044">
    <property type="entry name" value="Nucleotide-diphossugar_trans"/>
</dbReference>
<evidence type="ECO:0000313" key="1">
    <source>
        <dbReference type="EMBL" id="SVD28606.1"/>
    </source>
</evidence>
<reference evidence="1" key="1">
    <citation type="submission" date="2018-05" db="EMBL/GenBank/DDBJ databases">
        <authorList>
            <person name="Lanie J.A."/>
            <person name="Ng W.-L."/>
            <person name="Kazmierczak K.M."/>
            <person name="Andrzejewski T.M."/>
            <person name="Davidsen T.M."/>
            <person name="Wayne K.J."/>
            <person name="Tettelin H."/>
            <person name="Glass J.I."/>
            <person name="Rusch D."/>
            <person name="Podicherti R."/>
            <person name="Tsui H.-C.T."/>
            <person name="Winkler M.E."/>
        </authorList>
    </citation>
    <scope>NUCLEOTIDE SEQUENCE</scope>
</reference>
<proteinExistence type="predicted"/>
<sequence>MKKNVVGIIQARMGATRLPGKMMLPLRGIPVVEWVFRRMEKASLVNNIVFAIPETKENNILDAHLKKIGATVYRGSEKDVVERFYFAAKELQATHAVRVCADNPFISGSEIDRLVAFYFKSNCDYAYNHIPKKNCYPNGIGAEIVSFEILKTIYEEAKSIDHREHVLNFIWAHSDRFKILTFDPVDKSLAHPEIKLDIDSKQDYEKLSRMDVSIEMDAHQILAAAKALE</sequence>
<protein>
    <recommendedName>
        <fullName evidence="2">MobA-like NTP transferase domain-containing protein</fullName>
    </recommendedName>
</protein>
<organism evidence="1">
    <name type="scientific">marine metagenome</name>
    <dbReference type="NCBI Taxonomy" id="408172"/>
    <lineage>
        <taxon>unclassified sequences</taxon>
        <taxon>metagenomes</taxon>
        <taxon>ecological metagenomes</taxon>
    </lineage>
</organism>
<evidence type="ECO:0008006" key="2">
    <source>
        <dbReference type="Google" id="ProtNLM"/>
    </source>
</evidence>